<reference evidence="2" key="1">
    <citation type="submission" date="2019-12" db="EMBL/GenBank/DDBJ databases">
        <title>Genome sequencing and annotation of Brassica cretica.</title>
        <authorList>
            <person name="Studholme D.J."/>
            <person name="Sarris P.F."/>
        </authorList>
    </citation>
    <scope>NUCLEOTIDE SEQUENCE</scope>
    <source>
        <strain evidence="2">PFS-001/15</strain>
        <tissue evidence="2">Leaf</tissue>
    </source>
</reference>
<dbReference type="EMBL" id="QGKW02001940">
    <property type="protein sequence ID" value="KAF2559249.1"/>
    <property type="molecule type" value="Genomic_DNA"/>
</dbReference>
<evidence type="ECO:0000313" key="3">
    <source>
        <dbReference type="Proteomes" id="UP000712281"/>
    </source>
</evidence>
<evidence type="ECO:0000256" key="1">
    <source>
        <dbReference type="SAM" id="MobiDB-lite"/>
    </source>
</evidence>
<dbReference type="AlphaFoldDB" id="A0A8S9HMD4"/>
<protein>
    <submittedName>
        <fullName evidence="2">Uncharacterized protein</fullName>
    </submittedName>
</protein>
<gene>
    <name evidence="2" type="ORF">F2Q68_00017426</name>
</gene>
<proteinExistence type="predicted"/>
<dbReference type="Proteomes" id="UP000712281">
    <property type="component" value="Unassembled WGS sequence"/>
</dbReference>
<name>A0A8S9HMD4_BRACR</name>
<feature type="region of interest" description="Disordered" evidence="1">
    <location>
        <begin position="209"/>
        <end position="238"/>
    </location>
</feature>
<sequence>MVLLAVTISSLAIVFTIYWDIFKDSGLMNRNYNNYKEEHGMMSMKMMTMIMLRSGGGEEMMETGRLVGHLGRVVKDPKSGNEFGVSELRDEENLSPAKKKHYCRHTNSQIQANGSCVWTLVEDNENNERPNELKYLSTMLVVAARTKFEDMDLLAYGFVGCNHFEPRNSVHYLLGHFQGFGSHEPQLQKLQGGAWDDEYENDDDDYAEKWRRRGNDGNGSASGSFGLGSERSKVWKRV</sequence>
<accession>A0A8S9HMD4</accession>
<organism evidence="2 3">
    <name type="scientific">Brassica cretica</name>
    <name type="common">Mustard</name>
    <dbReference type="NCBI Taxonomy" id="69181"/>
    <lineage>
        <taxon>Eukaryota</taxon>
        <taxon>Viridiplantae</taxon>
        <taxon>Streptophyta</taxon>
        <taxon>Embryophyta</taxon>
        <taxon>Tracheophyta</taxon>
        <taxon>Spermatophyta</taxon>
        <taxon>Magnoliopsida</taxon>
        <taxon>eudicotyledons</taxon>
        <taxon>Gunneridae</taxon>
        <taxon>Pentapetalae</taxon>
        <taxon>rosids</taxon>
        <taxon>malvids</taxon>
        <taxon>Brassicales</taxon>
        <taxon>Brassicaceae</taxon>
        <taxon>Brassiceae</taxon>
        <taxon>Brassica</taxon>
    </lineage>
</organism>
<comment type="caution">
    <text evidence="2">The sequence shown here is derived from an EMBL/GenBank/DDBJ whole genome shotgun (WGS) entry which is preliminary data.</text>
</comment>
<evidence type="ECO:0000313" key="2">
    <source>
        <dbReference type="EMBL" id="KAF2559249.1"/>
    </source>
</evidence>